<evidence type="ECO:0000313" key="2">
    <source>
        <dbReference type="Proteomes" id="UP000011682"/>
    </source>
</evidence>
<dbReference type="EMBL" id="ANAH02000007">
    <property type="protein sequence ID" value="EPX62785.1"/>
    <property type="molecule type" value="Genomic_DNA"/>
</dbReference>
<organism evidence="1 2">
    <name type="scientific">Cystobacter fuscus (strain ATCC 25194 / DSM 2262 / NBRC 100088 / M29)</name>
    <dbReference type="NCBI Taxonomy" id="1242864"/>
    <lineage>
        <taxon>Bacteria</taxon>
        <taxon>Pseudomonadati</taxon>
        <taxon>Myxococcota</taxon>
        <taxon>Myxococcia</taxon>
        <taxon>Myxococcales</taxon>
        <taxon>Cystobacterineae</taxon>
        <taxon>Archangiaceae</taxon>
        <taxon>Cystobacter</taxon>
    </lineage>
</organism>
<gene>
    <name evidence="1" type="ORF">D187_008973</name>
</gene>
<dbReference type="RefSeq" id="WP_002621692.1">
    <property type="nucleotide sequence ID" value="NZ_ANAH02000007.1"/>
</dbReference>
<keyword evidence="2" id="KW-1185">Reference proteome</keyword>
<reference evidence="1" key="1">
    <citation type="submission" date="2013-05" db="EMBL/GenBank/DDBJ databases">
        <title>Genome assembly of Cystobacter fuscus DSM 2262.</title>
        <authorList>
            <person name="Sharma G."/>
            <person name="Khatri I."/>
            <person name="Kaur C."/>
            <person name="Mayilraj S."/>
            <person name="Subramanian S."/>
        </authorList>
    </citation>
    <scope>NUCLEOTIDE SEQUENCE [LARGE SCALE GENOMIC DNA]</scope>
    <source>
        <strain evidence="1">DSM 2262</strain>
    </source>
</reference>
<dbReference type="OrthoDB" id="531205at2"/>
<evidence type="ECO:0000313" key="1">
    <source>
        <dbReference type="EMBL" id="EPX62785.1"/>
    </source>
</evidence>
<protein>
    <submittedName>
        <fullName evidence="1">Uncharacterized protein</fullName>
    </submittedName>
</protein>
<accession>S9PEH0</accession>
<comment type="caution">
    <text evidence="1">The sequence shown here is derived from an EMBL/GenBank/DDBJ whole genome shotgun (WGS) entry which is preliminary data.</text>
</comment>
<sequence>MATLHFICGKAGAGKTTLARELGRTLPGVSVVFDGTKRPAVLRAGRHAAR</sequence>
<dbReference type="Gene3D" id="3.40.50.300">
    <property type="entry name" value="P-loop containing nucleotide triphosphate hydrolases"/>
    <property type="match status" value="1"/>
</dbReference>
<dbReference type="Proteomes" id="UP000011682">
    <property type="component" value="Unassembled WGS sequence"/>
</dbReference>
<proteinExistence type="predicted"/>
<dbReference type="InterPro" id="IPR027417">
    <property type="entry name" value="P-loop_NTPase"/>
</dbReference>
<name>S9PEH0_CYSF2</name>
<dbReference type="AlphaFoldDB" id="S9PEH0"/>
<dbReference type="SUPFAM" id="SSF52540">
    <property type="entry name" value="P-loop containing nucleoside triphosphate hydrolases"/>
    <property type="match status" value="1"/>
</dbReference>